<organism evidence="2 3">
    <name type="scientific">Clostridium perfringens</name>
    <dbReference type="NCBI Taxonomy" id="1502"/>
    <lineage>
        <taxon>Bacteria</taxon>
        <taxon>Bacillati</taxon>
        <taxon>Bacillota</taxon>
        <taxon>Clostridia</taxon>
        <taxon>Eubacteriales</taxon>
        <taxon>Clostridiaceae</taxon>
        <taxon>Clostridium</taxon>
    </lineage>
</organism>
<gene>
    <name evidence="2" type="ORF">HMPREF3222_03252</name>
</gene>
<dbReference type="EMBL" id="LRPU01000235">
    <property type="protein sequence ID" value="KXA04077.1"/>
    <property type="molecule type" value="Genomic_DNA"/>
</dbReference>
<protein>
    <submittedName>
        <fullName evidence="2">Uncharacterized protein</fullName>
    </submittedName>
</protein>
<dbReference type="AlphaFoldDB" id="A0A133MJ46"/>
<comment type="caution">
    <text evidence="2">The sequence shown here is derived from an EMBL/GenBank/DDBJ whole genome shotgun (WGS) entry which is preliminary data.</text>
</comment>
<evidence type="ECO:0000256" key="1">
    <source>
        <dbReference type="SAM" id="Coils"/>
    </source>
</evidence>
<reference evidence="2 3" key="1">
    <citation type="submission" date="2016-01" db="EMBL/GenBank/DDBJ databases">
        <authorList>
            <person name="Oliw E.H."/>
        </authorList>
    </citation>
    <scope>NUCLEOTIDE SEQUENCE [LARGE SCALE GENOMIC DNA]</scope>
    <source>
        <strain evidence="2 3">MJR7757A</strain>
    </source>
</reference>
<feature type="non-terminal residue" evidence="2">
    <location>
        <position position="125"/>
    </location>
</feature>
<proteinExistence type="predicted"/>
<evidence type="ECO:0000313" key="2">
    <source>
        <dbReference type="EMBL" id="KXA04077.1"/>
    </source>
</evidence>
<accession>A0A133MJ46</accession>
<dbReference type="RefSeq" id="WP_423230689.1">
    <property type="nucleotide sequence ID" value="NZ_KQ956346.1"/>
</dbReference>
<feature type="coiled-coil region" evidence="1">
    <location>
        <begin position="3"/>
        <end position="77"/>
    </location>
</feature>
<evidence type="ECO:0000313" key="3">
    <source>
        <dbReference type="Proteomes" id="UP000070646"/>
    </source>
</evidence>
<dbReference type="Proteomes" id="UP000070646">
    <property type="component" value="Unassembled WGS sequence"/>
</dbReference>
<keyword evidence="1" id="KW-0175">Coiled coil</keyword>
<name>A0A133MJ46_CLOPF</name>
<sequence length="125" mass="14526">MNINDLLLEKNKIIENITEIEEQCEGSDNEKNANKIIKLNMKKAGLLSEKNNISLELDKIDKQLEDINKEINAISISGIDKVLEEIKKQRWYFFKNKPKIIMDKKTGILWPNLDYYNCGQGDNEP</sequence>